<dbReference type="AlphaFoldDB" id="Q2SLQ7"/>
<evidence type="ECO:0000259" key="1">
    <source>
        <dbReference type="Pfam" id="PF00182"/>
    </source>
</evidence>
<dbReference type="Gene3D" id="1.10.101.10">
    <property type="entry name" value="PGBD-like superfamily/PGBD"/>
    <property type="match status" value="1"/>
</dbReference>
<dbReference type="Pfam" id="PF00182">
    <property type="entry name" value="Glyco_hydro_19"/>
    <property type="match status" value="1"/>
</dbReference>
<dbReference type="InterPro" id="IPR052354">
    <property type="entry name" value="Cell_Wall_Dynamics_Protein"/>
</dbReference>
<evidence type="ECO:0000313" key="3">
    <source>
        <dbReference type="Proteomes" id="UP000000238"/>
    </source>
</evidence>
<dbReference type="HOGENOM" id="CLU_073833_1_0_6"/>
<evidence type="ECO:0000313" key="2">
    <source>
        <dbReference type="EMBL" id="ABC28417.1"/>
    </source>
</evidence>
<proteinExistence type="predicted"/>
<name>Q2SLQ7_HAHCH</name>
<dbReference type="PANTHER" id="PTHR34408">
    <property type="entry name" value="FAMILY PROTEIN, PUTATIVE-RELATED"/>
    <property type="match status" value="1"/>
</dbReference>
<dbReference type="OrthoDB" id="9798982at2"/>
<dbReference type="InterPro" id="IPR000726">
    <property type="entry name" value="Glyco_hydro_19_cat"/>
</dbReference>
<organism evidence="2 3">
    <name type="scientific">Hahella chejuensis (strain KCTC 2396)</name>
    <dbReference type="NCBI Taxonomy" id="349521"/>
    <lineage>
        <taxon>Bacteria</taxon>
        <taxon>Pseudomonadati</taxon>
        <taxon>Pseudomonadota</taxon>
        <taxon>Gammaproteobacteria</taxon>
        <taxon>Oceanospirillales</taxon>
        <taxon>Hahellaceae</taxon>
        <taxon>Hahella</taxon>
    </lineage>
</organism>
<keyword evidence="3" id="KW-1185">Reference proteome</keyword>
<dbReference type="eggNOG" id="COG3179">
    <property type="taxonomic scope" value="Bacteria"/>
</dbReference>
<sequence>MCIKSSVGLHGTNSKTDVKVIQAALNLYTSGSFLLESKLTVDGQIGPKTIQAITLLQKSSVQISKPDGKVDPKGKTLKTLKQGVTKGLSEYALAAIMAHGKSSVINKYFPLLQNNLSRYQINSPLRIAHFLAQVGHESLSFRYTEELASGANYEGNLALGNTQSGDGVRFKGRGLIQLTGRSNYSEYAEYSRIDLMKKGNEVLVALTPAYALDVSLWFWNKRRLNTKADKDDLRGVTYRVNGGYTGLQDRRDYLDRAKFFLLP</sequence>
<dbReference type="STRING" id="349521.HCH_01560"/>
<dbReference type="RefSeq" id="WP_011395490.1">
    <property type="nucleotide sequence ID" value="NC_007645.1"/>
</dbReference>
<dbReference type="GO" id="GO:0016998">
    <property type="term" value="P:cell wall macromolecule catabolic process"/>
    <property type="evidence" value="ECO:0007669"/>
    <property type="project" value="InterPro"/>
</dbReference>
<dbReference type="Proteomes" id="UP000000238">
    <property type="component" value="Chromosome"/>
</dbReference>
<accession>Q2SLQ7</accession>
<dbReference type="Gene3D" id="1.10.530.10">
    <property type="match status" value="1"/>
</dbReference>
<reference evidence="2 3" key="1">
    <citation type="journal article" date="2005" name="Nucleic Acids Res.">
        <title>Genomic blueprint of Hahella chejuensis, a marine microbe producing an algicidal agent.</title>
        <authorList>
            <person name="Jeong H."/>
            <person name="Yim J.H."/>
            <person name="Lee C."/>
            <person name="Choi S.-H."/>
            <person name="Park Y.K."/>
            <person name="Yoon S.H."/>
            <person name="Hur C.-G."/>
            <person name="Kang H.-Y."/>
            <person name="Kim D."/>
            <person name="Lee H.H."/>
            <person name="Park K.H."/>
            <person name="Park S.-H."/>
            <person name="Park H.-S."/>
            <person name="Lee H.K."/>
            <person name="Oh T.K."/>
            <person name="Kim J.F."/>
        </authorList>
    </citation>
    <scope>NUCLEOTIDE SEQUENCE [LARGE SCALE GENOMIC DNA]</scope>
    <source>
        <strain evidence="2 3">KCTC 2396</strain>
    </source>
</reference>
<dbReference type="InterPro" id="IPR023346">
    <property type="entry name" value="Lysozyme-like_dom_sf"/>
</dbReference>
<dbReference type="InterPro" id="IPR036366">
    <property type="entry name" value="PGBDSf"/>
</dbReference>
<protein>
    <submittedName>
        <fullName evidence="2">Predicted chitinase</fullName>
    </submittedName>
</protein>
<dbReference type="GO" id="GO:0006032">
    <property type="term" value="P:chitin catabolic process"/>
    <property type="evidence" value="ECO:0007669"/>
    <property type="project" value="InterPro"/>
</dbReference>
<gene>
    <name evidence="2" type="ordered locus">HCH_01560</name>
</gene>
<dbReference type="CAZy" id="GH19">
    <property type="family name" value="Glycoside Hydrolase Family 19"/>
</dbReference>
<feature type="domain" description="Glycoside hydrolase family 19 catalytic" evidence="1">
    <location>
        <begin position="135"/>
        <end position="223"/>
    </location>
</feature>
<dbReference type="SUPFAM" id="SSF53955">
    <property type="entry name" value="Lysozyme-like"/>
    <property type="match status" value="1"/>
</dbReference>
<dbReference type="KEGG" id="hch:HCH_01560"/>
<dbReference type="GO" id="GO:0004568">
    <property type="term" value="F:chitinase activity"/>
    <property type="evidence" value="ECO:0007669"/>
    <property type="project" value="InterPro"/>
</dbReference>
<dbReference type="EMBL" id="CP000155">
    <property type="protein sequence ID" value="ABC28417.1"/>
    <property type="molecule type" value="Genomic_DNA"/>
</dbReference>